<dbReference type="Pfam" id="PF12228">
    <property type="entry name" value="DUF3604"/>
    <property type="match status" value="2"/>
</dbReference>
<organism evidence="1 2">
    <name type="scientific">candidate division KD3-62 bacterium DG_56</name>
    <dbReference type="NCBI Taxonomy" id="1704032"/>
    <lineage>
        <taxon>Bacteria</taxon>
        <taxon>candidate division KD3-62</taxon>
    </lineage>
</organism>
<name>A0A0S7XPD1_9BACT</name>
<dbReference type="AlphaFoldDB" id="A0A0S7XPD1"/>
<reference evidence="1 2" key="1">
    <citation type="journal article" date="2015" name="Microbiome">
        <title>Genomic resolution of linkages in carbon, nitrogen, and sulfur cycling among widespread estuary sediment bacteria.</title>
        <authorList>
            <person name="Baker B.J."/>
            <person name="Lazar C.S."/>
            <person name="Teske A.P."/>
            <person name="Dick G.J."/>
        </authorList>
    </citation>
    <scope>NUCLEOTIDE SEQUENCE [LARGE SCALE GENOMIC DNA]</scope>
    <source>
        <strain evidence="1">DG_56</strain>
    </source>
</reference>
<evidence type="ECO:0008006" key="3">
    <source>
        <dbReference type="Google" id="ProtNLM"/>
    </source>
</evidence>
<gene>
    <name evidence="1" type="ORF">AMK68_01955</name>
</gene>
<comment type="caution">
    <text evidence="1">The sequence shown here is derived from an EMBL/GenBank/DDBJ whole genome shotgun (WGS) entry which is preliminary data.</text>
</comment>
<sequence length="633" mass="70724">AAKPKIAHLASYYKHHHIARVLIEEAPLRAGESLVVRFGDKRQGGVGAGVPPFLQPGCYIDLRVDARGDGTFVPLDPPLIVNVVAGAPTKLVVTTPSIVKAGEKARLQVRAEDRNSILCRGYEGTVTLTSSDPRAALPKTVRFTPADGGRRFLSVTFRTPGVQTVSASDAEAKIGGEGNPALVSAENPAQRLYWGDIHNHSRDSDGTGTLDWSFWFGRDVACLDFMSMADHLHGIPGEAKVDPERYDPDMDVAEFWRRQQEAAKRYHQRGQFVTFLGYEWSGSSQFGGDHNIYFLDDQHPLLYDGELNRLYDQVAAVGNREAFLIPHVGGRVGNWDFHDPRVEIAAEIASMHGHFEFFVQDALSRGYRVGITGGSDGHQGAPGYTVWPRHGRYGFQKRTYGVPSAVTAAWAPELTRRAIADAFWDRRVYATTGARIILEFEADGHPMGAEYTTDEPPQLSVRVVGTADIERIDVIRNQVCLHTVRGEGRSAEFQVTDDAAQPKNYYYLRVTQVDGELAWSSPIWVTFTGQPVEEEPKPAWNEAEHYTFSALPTAHEHRAALRAHLAQRKGAERHQFHDLVQAEIVDHPKGRYALFYGYMGKDNQRVHIRWYLGFDDPRIVIAPGWRDFGMRPY</sequence>
<accession>A0A0S7XPD1</accession>
<dbReference type="SUPFAM" id="SSF89550">
    <property type="entry name" value="PHP domain-like"/>
    <property type="match status" value="1"/>
</dbReference>
<dbReference type="Gene3D" id="3.20.20.140">
    <property type="entry name" value="Metal-dependent hydrolases"/>
    <property type="match status" value="1"/>
</dbReference>
<dbReference type="EMBL" id="LIZY01000033">
    <property type="protein sequence ID" value="KPJ64280.1"/>
    <property type="molecule type" value="Genomic_DNA"/>
</dbReference>
<evidence type="ECO:0000313" key="1">
    <source>
        <dbReference type="EMBL" id="KPJ64280.1"/>
    </source>
</evidence>
<feature type="non-terminal residue" evidence="1">
    <location>
        <position position="1"/>
    </location>
</feature>
<dbReference type="Proteomes" id="UP000052020">
    <property type="component" value="Unassembled WGS sequence"/>
</dbReference>
<proteinExistence type="predicted"/>
<dbReference type="InterPro" id="IPR022028">
    <property type="entry name" value="DUF3604"/>
</dbReference>
<dbReference type="InterPro" id="IPR016195">
    <property type="entry name" value="Pol/histidinol_Pase-like"/>
</dbReference>
<protein>
    <recommendedName>
        <fullName evidence="3">DUF3604 domain-containing protein</fullName>
    </recommendedName>
</protein>
<evidence type="ECO:0000313" key="2">
    <source>
        <dbReference type="Proteomes" id="UP000052020"/>
    </source>
</evidence>